<evidence type="ECO:0000256" key="2">
    <source>
        <dbReference type="SAM" id="MobiDB-lite"/>
    </source>
</evidence>
<keyword evidence="3" id="KW-0812">Transmembrane</keyword>
<evidence type="ECO:0000313" key="4">
    <source>
        <dbReference type="EMBL" id="ALS21663.1"/>
    </source>
</evidence>
<sequence precursor="true">MNQPWIYIVLVGLVLIVYARMVPRSSGNQGSKSQSGSMLSEMEETMDHFAAELDEQNKALIQMVAETKKEYELHSAKLVYRIETLEKQGSQLQQEISRIGYVCEQLQARLSDQTRSDAGNSGETAGSVEPERHAEAVNAASPPEPVTQEPPAVSFVSDMKERYSELFALYQQGKSTDYIAKKLGKNKGEINLILQLAKQEELSDG</sequence>
<dbReference type="AlphaFoldDB" id="A0A0U2MVF2"/>
<dbReference type="EMBL" id="CP013652">
    <property type="protein sequence ID" value="ALS21663.1"/>
    <property type="molecule type" value="Genomic_DNA"/>
</dbReference>
<feature type="compositionally biased region" description="Polar residues" evidence="2">
    <location>
        <begin position="112"/>
        <end position="124"/>
    </location>
</feature>
<reference evidence="5" key="1">
    <citation type="submission" date="2015-12" db="EMBL/GenBank/DDBJ databases">
        <title>Complete genome sequences of two moderately thermophilic Paenibacillus species.</title>
        <authorList>
            <person name="Butler R.III."/>
            <person name="Wang J."/>
            <person name="Stark B.C."/>
            <person name="Pombert J.-F."/>
        </authorList>
    </citation>
    <scope>NUCLEOTIDE SEQUENCE [LARGE SCALE GENOMIC DNA]</scope>
    <source>
        <strain evidence="5">32O-Y</strain>
    </source>
</reference>
<dbReference type="PATRIC" id="fig|162209.4.peg.1366"/>
<dbReference type="Proteomes" id="UP000061660">
    <property type="component" value="Chromosome"/>
</dbReference>
<evidence type="ECO:0000313" key="5">
    <source>
        <dbReference type="Proteomes" id="UP000061660"/>
    </source>
</evidence>
<dbReference type="STRING" id="162209.IJ22_12870"/>
<accession>A0A0U2MVF2</accession>
<gene>
    <name evidence="4" type="ORF">IJ22_12870</name>
</gene>
<name>A0A0U2MVF2_9BACL</name>
<dbReference type="KEGG" id="pnp:IJ22_12870"/>
<keyword evidence="3" id="KW-0472">Membrane</keyword>
<protein>
    <submittedName>
        <fullName evidence="4">Uncharacterized protein</fullName>
    </submittedName>
</protein>
<proteinExistence type="predicted"/>
<evidence type="ECO:0000256" key="3">
    <source>
        <dbReference type="SAM" id="Phobius"/>
    </source>
</evidence>
<feature type="transmembrane region" description="Helical" evidence="3">
    <location>
        <begin position="6"/>
        <end position="23"/>
    </location>
</feature>
<evidence type="ECO:0000256" key="1">
    <source>
        <dbReference type="SAM" id="Coils"/>
    </source>
</evidence>
<keyword evidence="5" id="KW-1185">Reference proteome</keyword>
<dbReference type="RefSeq" id="WP_054818896.1">
    <property type="nucleotide sequence ID" value="NZ_CP013652.1"/>
</dbReference>
<reference evidence="4 5" key="2">
    <citation type="journal article" date="2016" name="Genome Announc.">
        <title>Complete Genome Sequences of Two Interactive Moderate Thermophiles, Paenibacillus napthalenovorans 32O-Y and Paenibacillus sp. 32O-W.</title>
        <authorList>
            <person name="Butler R.R.III."/>
            <person name="Wang J."/>
            <person name="Stark B.C."/>
            <person name="Pombert J.F."/>
        </authorList>
    </citation>
    <scope>NUCLEOTIDE SEQUENCE [LARGE SCALE GENOMIC DNA]</scope>
    <source>
        <strain evidence="4 5">32O-Y</strain>
    </source>
</reference>
<keyword evidence="3" id="KW-1133">Transmembrane helix</keyword>
<organism evidence="4 5">
    <name type="scientific">Paenibacillus naphthalenovorans</name>
    <dbReference type="NCBI Taxonomy" id="162209"/>
    <lineage>
        <taxon>Bacteria</taxon>
        <taxon>Bacillati</taxon>
        <taxon>Bacillota</taxon>
        <taxon>Bacilli</taxon>
        <taxon>Bacillales</taxon>
        <taxon>Paenibacillaceae</taxon>
        <taxon>Paenibacillus</taxon>
    </lineage>
</organism>
<feature type="region of interest" description="Disordered" evidence="2">
    <location>
        <begin position="112"/>
        <end position="151"/>
    </location>
</feature>
<feature type="coiled-coil region" evidence="1">
    <location>
        <begin position="39"/>
        <end position="70"/>
    </location>
</feature>
<keyword evidence="1" id="KW-0175">Coiled coil</keyword>